<dbReference type="PROSITE" id="PS50206">
    <property type="entry name" value="RHODANESE_3"/>
    <property type="match status" value="1"/>
</dbReference>
<keyword evidence="4" id="KW-1185">Reference proteome</keyword>
<organism evidence="3 4">
    <name type="scientific">Sphingomonas canadensis</name>
    <dbReference type="NCBI Taxonomy" id="1219257"/>
    <lineage>
        <taxon>Bacteria</taxon>
        <taxon>Pseudomonadati</taxon>
        <taxon>Pseudomonadota</taxon>
        <taxon>Alphaproteobacteria</taxon>
        <taxon>Sphingomonadales</taxon>
        <taxon>Sphingomonadaceae</taxon>
        <taxon>Sphingomonas</taxon>
    </lineage>
</organism>
<evidence type="ECO:0000259" key="2">
    <source>
        <dbReference type="PROSITE" id="PS50206"/>
    </source>
</evidence>
<evidence type="ECO:0000256" key="1">
    <source>
        <dbReference type="SAM" id="SignalP"/>
    </source>
</evidence>
<evidence type="ECO:0000313" key="3">
    <source>
        <dbReference type="EMBL" id="MFD0947796.1"/>
    </source>
</evidence>
<dbReference type="SMART" id="SM00450">
    <property type="entry name" value="RHOD"/>
    <property type="match status" value="1"/>
</dbReference>
<keyword evidence="1" id="KW-0732">Signal</keyword>
<dbReference type="InterPro" id="IPR036873">
    <property type="entry name" value="Rhodanese-like_dom_sf"/>
</dbReference>
<feature type="chain" id="PRO_5047462251" evidence="1">
    <location>
        <begin position="22"/>
        <end position="168"/>
    </location>
</feature>
<dbReference type="Pfam" id="PF00581">
    <property type="entry name" value="Rhodanese"/>
    <property type="match status" value="1"/>
</dbReference>
<dbReference type="Gene3D" id="3.40.250.10">
    <property type="entry name" value="Rhodanese-like domain"/>
    <property type="match status" value="1"/>
</dbReference>
<proteinExistence type="predicted"/>
<dbReference type="Proteomes" id="UP001596977">
    <property type="component" value="Unassembled WGS sequence"/>
</dbReference>
<sequence length="168" mass="18068">MRRISMFAAALLCAAAVPASAQDAPANPQIDYPGFQRLTGEVRDLRAGRLIGFSAFKQKAAAPGALVLDARSRDAYARGHIAGAVNLPFTDFTAEALAEVIGSDTGRPILIYCNNNFSNNAPPVMLKSRPLALNIQTFINLVGYGYANVWELNEVVDFNDPKVGWVKG</sequence>
<feature type="domain" description="Rhodanese" evidence="2">
    <location>
        <begin position="61"/>
        <end position="114"/>
    </location>
</feature>
<protein>
    <submittedName>
        <fullName evidence="3">Rhodanese-like domain-containing protein</fullName>
    </submittedName>
</protein>
<comment type="caution">
    <text evidence="3">The sequence shown here is derived from an EMBL/GenBank/DDBJ whole genome shotgun (WGS) entry which is preliminary data.</text>
</comment>
<evidence type="ECO:0000313" key="4">
    <source>
        <dbReference type="Proteomes" id="UP001596977"/>
    </source>
</evidence>
<dbReference type="RefSeq" id="WP_264945353.1">
    <property type="nucleotide sequence ID" value="NZ_JAPDRA010000008.1"/>
</dbReference>
<dbReference type="SUPFAM" id="SSF52821">
    <property type="entry name" value="Rhodanese/Cell cycle control phosphatase"/>
    <property type="match status" value="1"/>
</dbReference>
<dbReference type="EMBL" id="JBHTJG010000008">
    <property type="protein sequence ID" value="MFD0947796.1"/>
    <property type="molecule type" value="Genomic_DNA"/>
</dbReference>
<accession>A0ABW3HDQ5</accession>
<gene>
    <name evidence="3" type="ORF">ACFQ1E_15750</name>
</gene>
<name>A0ABW3HDQ5_9SPHN</name>
<feature type="signal peptide" evidence="1">
    <location>
        <begin position="1"/>
        <end position="21"/>
    </location>
</feature>
<reference evidence="4" key="1">
    <citation type="journal article" date="2019" name="Int. J. Syst. Evol. Microbiol.">
        <title>The Global Catalogue of Microorganisms (GCM) 10K type strain sequencing project: providing services to taxonomists for standard genome sequencing and annotation.</title>
        <authorList>
            <consortium name="The Broad Institute Genomics Platform"/>
            <consortium name="The Broad Institute Genome Sequencing Center for Infectious Disease"/>
            <person name="Wu L."/>
            <person name="Ma J."/>
        </authorList>
    </citation>
    <scope>NUCLEOTIDE SEQUENCE [LARGE SCALE GENOMIC DNA]</scope>
    <source>
        <strain evidence="4">CCUG 62982</strain>
    </source>
</reference>
<dbReference type="InterPro" id="IPR001763">
    <property type="entry name" value="Rhodanese-like_dom"/>
</dbReference>
<dbReference type="CDD" id="cd00158">
    <property type="entry name" value="RHOD"/>
    <property type="match status" value="1"/>
</dbReference>